<dbReference type="InterPro" id="IPR003245">
    <property type="entry name" value="Phytocyanin_dom"/>
</dbReference>
<feature type="region of interest" description="Disordered" evidence="4">
    <location>
        <begin position="256"/>
        <end position="298"/>
    </location>
</feature>
<dbReference type="InterPro" id="IPR008972">
    <property type="entry name" value="Cupredoxin"/>
</dbReference>
<dbReference type="Pfam" id="PF02298">
    <property type="entry name" value="Cu_bind_like"/>
    <property type="match status" value="2"/>
</dbReference>
<feature type="compositionally biased region" description="Polar residues" evidence="4">
    <location>
        <begin position="285"/>
        <end position="296"/>
    </location>
</feature>
<gene>
    <name evidence="8" type="ORF">QYE76_001801</name>
</gene>
<organism evidence="8 9">
    <name type="scientific">Lolium multiflorum</name>
    <name type="common">Italian ryegrass</name>
    <name type="synonym">Lolium perenne subsp. multiflorum</name>
    <dbReference type="NCBI Taxonomy" id="4521"/>
    <lineage>
        <taxon>Eukaryota</taxon>
        <taxon>Viridiplantae</taxon>
        <taxon>Streptophyta</taxon>
        <taxon>Embryophyta</taxon>
        <taxon>Tracheophyta</taxon>
        <taxon>Spermatophyta</taxon>
        <taxon>Magnoliopsida</taxon>
        <taxon>Liliopsida</taxon>
        <taxon>Poales</taxon>
        <taxon>Poaceae</taxon>
        <taxon>BOP clade</taxon>
        <taxon>Pooideae</taxon>
        <taxon>Poodae</taxon>
        <taxon>Poeae</taxon>
        <taxon>Poeae Chloroplast Group 2 (Poeae type)</taxon>
        <taxon>Loliodinae</taxon>
        <taxon>Loliinae</taxon>
        <taxon>Lolium</taxon>
    </lineage>
</organism>
<proteinExistence type="predicted"/>
<dbReference type="CDD" id="cd04216">
    <property type="entry name" value="Phytocyanin"/>
    <property type="match status" value="2"/>
</dbReference>
<dbReference type="EMBL" id="JAUUTY010000005">
    <property type="protein sequence ID" value="KAK1627486.1"/>
    <property type="molecule type" value="Genomic_DNA"/>
</dbReference>
<feature type="signal peptide" evidence="6">
    <location>
        <begin position="1"/>
        <end position="21"/>
    </location>
</feature>
<keyword evidence="2" id="KW-0186">Copper</keyword>
<dbReference type="Gene3D" id="2.60.40.420">
    <property type="entry name" value="Cupredoxins - blue copper proteins"/>
    <property type="match status" value="2"/>
</dbReference>
<keyword evidence="5" id="KW-1133">Transmembrane helix</keyword>
<name>A0AAD8RKD1_LOLMU</name>
<evidence type="ECO:0000313" key="9">
    <source>
        <dbReference type="Proteomes" id="UP001231189"/>
    </source>
</evidence>
<evidence type="ECO:0000256" key="2">
    <source>
        <dbReference type="ARBA" id="ARBA00023008"/>
    </source>
</evidence>
<evidence type="ECO:0000256" key="4">
    <source>
        <dbReference type="SAM" id="MobiDB-lite"/>
    </source>
</evidence>
<dbReference type="SUPFAM" id="SSF49503">
    <property type="entry name" value="Cupredoxins"/>
    <property type="match status" value="2"/>
</dbReference>
<sequence length="321" mass="32917">MATRALLVIALTAAVLGTALGASYTVGAPRGSWDTQTNYAQWASNMKFLTGDQVLFRYSRATHNVVEVSKADYDACSASSPIASFQTGNDIVPLTAAGSRYFICGVPGHCDGGMKVRIDVEEATPSGSTSAPSPMATRALLAIAVTLAVLGTALGASYTVGAPRGSWDTQTNYVQWTSNLKFRAGDQLLFRYSRAAHNVVEVSKADYDACSASSPIASFQTGNDIVPLAAAGSRYFICGVPGHCDAGMKVRIDVEEATPGGAPSPMSPRAGSAAPAVAPMPSAEITPSTSGQAMPPSSSAVSAGVGSLGLCFGVVALMALY</sequence>
<dbReference type="AlphaFoldDB" id="A0AAD8RKD1"/>
<dbReference type="GO" id="GO:0005886">
    <property type="term" value="C:plasma membrane"/>
    <property type="evidence" value="ECO:0007669"/>
    <property type="project" value="TreeGrafter"/>
</dbReference>
<evidence type="ECO:0000313" key="8">
    <source>
        <dbReference type="EMBL" id="KAK1627486.1"/>
    </source>
</evidence>
<dbReference type="GO" id="GO:0009055">
    <property type="term" value="F:electron transfer activity"/>
    <property type="evidence" value="ECO:0007669"/>
    <property type="project" value="InterPro"/>
</dbReference>
<evidence type="ECO:0000256" key="5">
    <source>
        <dbReference type="SAM" id="Phobius"/>
    </source>
</evidence>
<keyword evidence="9" id="KW-1185">Reference proteome</keyword>
<feature type="domain" description="Phytocyanin" evidence="7">
    <location>
        <begin position="22"/>
        <end position="122"/>
    </location>
</feature>
<dbReference type="PANTHER" id="PTHR33021:SF466">
    <property type="entry name" value="OS08G0138100 PROTEIN"/>
    <property type="match status" value="1"/>
</dbReference>
<dbReference type="InterPro" id="IPR028871">
    <property type="entry name" value="BlueCu_1_BS"/>
</dbReference>
<dbReference type="PANTHER" id="PTHR33021">
    <property type="entry name" value="BLUE COPPER PROTEIN"/>
    <property type="match status" value="1"/>
</dbReference>
<feature type="compositionally biased region" description="Low complexity" evidence="4">
    <location>
        <begin position="267"/>
        <end position="283"/>
    </location>
</feature>
<keyword evidence="1" id="KW-0479">Metal-binding</keyword>
<dbReference type="PROSITE" id="PS00196">
    <property type="entry name" value="COPPER_BLUE"/>
    <property type="match status" value="2"/>
</dbReference>
<accession>A0AAD8RKD1</accession>
<evidence type="ECO:0000259" key="7">
    <source>
        <dbReference type="PROSITE" id="PS51485"/>
    </source>
</evidence>
<dbReference type="PROSITE" id="PS51485">
    <property type="entry name" value="PHYTOCYANIN"/>
    <property type="match status" value="2"/>
</dbReference>
<keyword evidence="5" id="KW-0812">Transmembrane</keyword>
<keyword evidence="3" id="KW-0325">Glycoprotein</keyword>
<dbReference type="InterPro" id="IPR039391">
    <property type="entry name" value="Phytocyanin-like"/>
</dbReference>
<feature type="transmembrane region" description="Helical" evidence="5">
    <location>
        <begin position="300"/>
        <end position="320"/>
    </location>
</feature>
<evidence type="ECO:0000256" key="3">
    <source>
        <dbReference type="ARBA" id="ARBA00023180"/>
    </source>
</evidence>
<dbReference type="FunFam" id="2.60.40.420:FF:000003">
    <property type="entry name" value="Blue copper"/>
    <property type="match status" value="2"/>
</dbReference>
<protein>
    <recommendedName>
        <fullName evidence="7">Phytocyanin domain-containing protein</fullName>
    </recommendedName>
</protein>
<feature type="chain" id="PRO_5042175115" description="Phytocyanin domain-containing protein" evidence="6">
    <location>
        <begin position="22"/>
        <end position="321"/>
    </location>
</feature>
<feature type="domain" description="Phytocyanin" evidence="7">
    <location>
        <begin position="156"/>
        <end position="256"/>
    </location>
</feature>
<keyword evidence="5" id="KW-0472">Membrane</keyword>
<evidence type="ECO:0000256" key="1">
    <source>
        <dbReference type="ARBA" id="ARBA00022723"/>
    </source>
</evidence>
<dbReference type="GO" id="GO:0046872">
    <property type="term" value="F:metal ion binding"/>
    <property type="evidence" value="ECO:0007669"/>
    <property type="project" value="UniProtKB-KW"/>
</dbReference>
<dbReference type="Proteomes" id="UP001231189">
    <property type="component" value="Unassembled WGS sequence"/>
</dbReference>
<evidence type="ECO:0000256" key="6">
    <source>
        <dbReference type="SAM" id="SignalP"/>
    </source>
</evidence>
<reference evidence="8" key="1">
    <citation type="submission" date="2023-07" db="EMBL/GenBank/DDBJ databases">
        <title>A chromosome-level genome assembly of Lolium multiflorum.</title>
        <authorList>
            <person name="Chen Y."/>
            <person name="Copetti D."/>
            <person name="Kolliker R."/>
            <person name="Studer B."/>
        </authorList>
    </citation>
    <scope>NUCLEOTIDE SEQUENCE</scope>
    <source>
        <strain evidence="8">02402/16</strain>
        <tissue evidence="8">Leaf</tissue>
    </source>
</reference>
<comment type="caution">
    <text evidence="8">The sequence shown here is derived from an EMBL/GenBank/DDBJ whole genome shotgun (WGS) entry which is preliminary data.</text>
</comment>
<keyword evidence="6" id="KW-0732">Signal</keyword>